<reference evidence="9 10" key="1">
    <citation type="submission" date="2018-03" db="EMBL/GenBank/DDBJ databases">
        <title>Marinobacter brunus sp. nov., a marine bacterium of Gamma-proteobacteria isolated from the surface seawater of the South China Sea.</title>
        <authorList>
            <person name="Cheng H."/>
            <person name="Wu Y.-H."/>
            <person name="Xamxidin M."/>
            <person name="Xu X.-W."/>
        </authorList>
    </citation>
    <scope>NUCLEOTIDE SEQUENCE [LARGE SCALE GENOMIC DNA]</scope>
    <source>
        <strain evidence="9 10">JCM 30472</strain>
    </source>
</reference>
<keyword evidence="5 7" id="KW-1133">Transmembrane helix</keyword>
<evidence type="ECO:0000256" key="4">
    <source>
        <dbReference type="ARBA" id="ARBA00022692"/>
    </source>
</evidence>
<name>A0A2T1KEV0_9GAMM</name>
<evidence type="ECO:0000256" key="3">
    <source>
        <dbReference type="ARBA" id="ARBA00022475"/>
    </source>
</evidence>
<dbReference type="PANTHER" id="PTHR30151">
    <property type="entry name" value="ALKANE SULFONATE ABC TRANSPORTER-RELATED, MEMBRANE SUBUNIT"/>
    <property type="match status" value="1"/>
</dbReference>
<dbReference type="SUPFAM" id="SSF161098">
    <property type="entry name" value="MetI-like"/>
    <property type="match status" value="1"/>
</dbReference>
<comment type="subcellular location">
    <subcellularLocation>
        <location evidence="1 7">Cell membrane</location>
        <topology evidence="1 7">Multi-pass membrane protein</topology>
    </subcellularLocation>
</comment>
<keyword evidence="4 7" id="KW-0812">Transmembrane</keyword>
<dbReference type="PROSITE" id="PS50928">
    <property type="entry name" value="ABC_TM1"/>
    <property type="match status" value="1"/>
</dbReference>
<evidence type="ECO:0000256" key="5">
    <source>
        <dbReference type="ARBA" id="ARBA00022989"/>
    </source>
</evidence>
<organism evidence="9 10">
    <name type="scientific">Marinobacter halophilus</name>
    <dbReference type="NCBI Taxonomy" id="1323740"/>
    <lineage>
        <taxon>Bacteria</taxon>
        <taxon>Pseudomonadati</taxon>
        <taxon>Pseudomonadota</taxon>
        <taxon>Gammaproteobacteria</taxon>
        <taxon>Pseudomonadales</taxon>
        <taxon>Marinobacteraceae</taxon>
        <taxon>Marinobacter</taxon>
    </lineage>
</organism>
<dbReference type="InterPro" id="IPR035906">
    <property type="entry name" value="MetI-like_sf"/>
</dbReference>
<feature type="transmembrane region" description="Helical" evidence="7">
    <location>
        <begin position="63"/>
        <end position="85"/>
    </location>
</feature>
<keyword evidence="3" id="KW-1003">Cell membrane</keyword>
<feature type="transmembrane region" description="Helical" evidence="7">
    <location>
        <begin position="211"/>
        <end position="235"/>
    </location>
</feature>
<keyword evidence="2 7" id="KW-0813">Transport</keyword>
<dbReference type="Gene3D" id="1.10.3720.10">
    <property type="entry name" value="MetI-like"/>
    <property type="match status" value="1"/>
</dbReference>
<dbReference type="EMBL" id="PXNN01000011">
    <property type="protein sequence ID" value="PSF08654.1"/>
    <property type="molecule type" value="Genomic_DNA"/>
</dbReference>
<evidence type="ECO:0000256" key="1">
    <source>
        <dbReference type="ARBA" id="ARBA00004651"/>
    </source>
</evidence>
<dbReference type="RefSeq" id="WP_106671254.1">
    <property type="nucleotide sequence ID" value="NZ_BMFE01000001.1"/>
</dbReference>
<evidence type="ECO:0000259" key="8">
    <source>
        <dbReference type="PROSITE" id="PS50928"/>
    </source>
</evidence>
<dbReference type="InterPro" id="IPR000515">
    <property type="entry name" value="MetI-like"/>
</dbReference>
<dbReference type="CDD" id="cd06261">
    <property type="entry name" value="TM_PBP2"/>
    <property type="match status" value="1"/>
</dbReference>
<keyword evidence="10" id="KW-1185">Reference proteome</keyword>
<dbReference type="OrthoDB" id="5298727at2"/>
<dbReference type="AlphaFoldDB" id="A0A2T1KEV0"/>
<dbReference type="GO" id="GO:0005886">
    <property type="term" value="C:plasma membrane"/>
    <property type="evidence" value="ECO:0007669"/>
    <property type="project" value="UniProtKB-SubCell"/>
</dbReference>
<gene>
    <name evidence="9" type="ORF">C7H08_08245</name>
</gene>
<dbReference type="Pfam" id="PF00528">
    <property type="entry name" value="BPD_transp_1"/>
    <property type="match status" value="1"/>
</dbReference>
<protein>
    <submittedName>
        <fullName evidence="9">ABC transporter permease</fullName>
    </submittedName>
</protein>
<evidence type="ECO:0000256" key="6">
    <source>
        <dbReference type="ARBA" id="ARBA00023136"/>
    </source>
</evidence>
<dbReference type="PANTHER" id="PTHR30151:SF38">
    <property type="entry name" value="ALIPHATIC SULFONATES TRANSPORT PERMEASE PROTEIN SSUC-RELATED"/>
    <property type="match status" value="1"/>
</dbReference>
<sequence>MTARTGRPPAWSYWVVLPLFVVFWGVFAWFLRSPLLPTPLQVLETLMVESASGQLWYHLGATLARVAVAFTLAMFVGTVIGIVMGRSRTTNALFDPMLVLLLNLPALVTIILMYVWFGLIELAAVMAVVINKVPNVAVTVREGARSLDYRLEQMATVYDFTRWQRLREVWVPQLFPYLMAATRGGLSLIWKIVLVVELLGRSSGVGFQLHLAFQVFDVAAILAYSLAFILVVQLIELAILQPLERRSNRWRQPEMAHA</sequence>
<dbReference type="GO" id="GO:0055085">
    <property type="term" value="P:transmembrane transport"/>
    <property type="evidence" value="ECO:0007669"/>
    <property type="project" value="InterPro"/>
</dbReference>
<comment type="similarity">
    <text evidence="7">Belongs to the binding-protein-dependent transport system permease family.</text>
</comment>
<evidence type="ECO:0000313" key="10">
    <source>
        <dbReference type="Proteomes" id="UP000238385"/>
    </source>
</evidence>
<accession>A0A2T1KEV0</accession>
<evidence type="ECO:0000256" key="2">
    <source>
        <dbReference type="ARBA" id="ARBA00022448"/>
    </source>
</evidence>
<dbReference type="Proteomes" id="UP000238385">
    <property type="component" value="Unassembled WGS sequence"/>
</dbReference>
<feature type="transmembrane region" description="Helical" evidence="7">
    <location>
        <begin position="12"/>
        <end position="31"/>
    </location>
</feature>
<comment type="caution">
    <text evidence="9">The sequence shown here is derived from an EMBL/GenBank/DDBJ whole genome shotgun (WGS) entry which is preliminary data.</text>
</comment>
<feature type="domain" description="ABC transmembrane type-1" evidence="8">
    <location>
        <begin position="59"/>
        <end position="239"/>
    </location>
</feature>
<evidence type="ECO:0000313" key="9">
    <source>
        <dbReference type="EMBL" id="PSF08654.1"/>
    </source>
</evidence>
<evidence type="ECO:0000256" key="7">
    <source>
        <dbReference type="RuleBase" id="RU363032"/>
    </source>
</evidence>
<proteinExistence type="inferred from homology"/>
<feature type="transmembrane region" description="Helical" evidence="7">
    <location>
        <begin position="97"/>
        <end position="117"/>
    </location>
</feature>
<keyword evidence="6 7" id="KW-0472">Membrane</keyword>